<feature type="domain" description="SnoaL-like" evidence="1">
    <location>
        <begin position="13"/>
        <end position="120"/>
    </location>
</feature>
<dbReference type="InterPro" id="IPR032710">
    <property type="entry name" value="NTF2-like_dom_sf"/>
</dbReference>
<dbReference type="PANTHER" id="PTHR41252">
    <property type="entry name" value="BLR2505 PROTEIN"/>
    <property type="match status" value="1"/>
</dbReference>
<proteinExistence type="predicted"/>
<evidence type="ECO:0000259" key="1">
    <source>
        <dbReference type="Pfam" id="PF12680"/>
    </source>
</evidence>
<name>A0ABW0MWJ6_9BURK</name>
<gene>
    <name evidence="2" type="ORF">ACFPQ5_23770</name>
</gene>
<organism evidence="2 3">
    <name type="scientific">Massilia suwonensis</name>
    <dbReference type="NCBI Taxonomy" id="648895"/>
    <lineage>
        <taxon>Bacteria</taxon>
        <taxon>Pseudomonadati</taxon>
        <taxon>Pseudomonadota</taxon>
        <taxon>Betaproteobacteria</taxon>
        <taxon>Burkholderiales</taxon>
        <taxon>Oxalobacteraceae</taxon>
        <taxon>Telluria group</taxon>
        <taxon>Massilia</taxon>
    </lineage>
</organism>
<accession>A0ABW0MWJ6</accession>
<dbReference type="Pfam" id="PF12680">
    <property type="entry name" value="SnoaL_2"/>
    <property type="match status" value="1"/>
</dbReference>
<dbReference type="RefSeq" id="WP_379761500.1">
    <property type="nucleotide sequence ID" value="NZ_JBHSMR010000015.1"/>
</dbReference>
<comment type="caution">
    <text evidence="2">The sequence shown here is derived from an EMBL/GenBank/DDBJ whole genome shotgun (WGS) entry which is preliminary data.</text>
</comment>
<sequence length="152" mass="16569">MNAQQNEQNIELVRQAYAAYGRGDVAAVLACMSPDVEWEIPDVPALPFTGKRHGTGQVAEYFRLASELMGVRSFVPQEFIAQGDKVLVLGHGAWTALATGQDFESDWVDVFTVRDGRIAAFREFLDAHVAVEAFQCYPLGAGSKATADPVPH</sequence>
<dbReference type="Gene3D" id="3.10.450.50">
    <property type="match status" value="1"/>
</dbReference>
<dbReference type="SUPFAM" id="SSF54427">
    <property type="entry name" value="NTF2-like"/>
    <property type="match status" value="1"/>
</dbReference>
<dbReference type="PANTHER" id="PTHR41252:SF1">
    <property type="entry name" value="BLR2505 PROTEIN"/>
    <property type="match status" value="1"/>
</dbReference>
<protein>
    <submittedName>
        <fullName evidence="2">Nuclear transport factor 2 family protein</fullName>
    </submittedName>
</protein>
<dbReference type="EMBL" id="JBHSMR010000015">
    <property type="protein sequence ID" value="MFC5481223.1"/>
    <property type="molecule type" value="Genomic_DNA"/>
</dbReference>
<dbReference type="InterPro" id="IPR037401">
    <property type="entry name" value="SnoaL-like"/>
</dbReference>
<dbReference type="Proteomes" id="UP001596101">
    <property type="component" value="Unassembled WGS sequence"/>
</dbReference>
<reference evidence="3" key="1">
    <citation type="journal article" date="2019" name="Int. J. Syst. Evol. Microbiol.">
        <title>The Global Catalogue of Microorganisms (GCM) 10K type strain sequencing project: providing services to taxonomists for standard genome sequencing and annotation.</title>
        <authorList>
            <consortium name="The Broad Institute Genomics Platform"/>
            <consortium name="The Broad Institute Genome Sequencing Center for Infectious Disease"/>
            <person name="Wu L."/>
            <person name="Ma J."/>
        </authorList>
    </citation>
    <scope>NUCLEOTIDE SEQUENCE [LARGE SCALE GENOMIC DNA]</scope>
    <source>
        <strain evidence="3">CCUG 43111</strain>
    </source>
</reference>
<keyword evidence="3" id="KW-1185">Reference proteome</keyword>
<evidence type="ECO:0000313" key="3">
    <source>
        <dbReference type="Proteomes" id="UP001596101"/>
    </source>
</evidence>
<evidence type="ECO:0000313" key="2">
    <source>
        <dbReference type="EMBL" id="MFC5481223.1"/>
    </source>
</evidence>